<keyword evidence="2" id="KW-1185">Reference proteome</keyword>
<dbReference type="RefSeq" id="YP_010652084.1">
    <property type="nucleotide sequence ID" value="NC_070784.1"/>
</dbReference>
<evidence type="ECO:0000313" key="1">
    <source>
        <dbReference type="EMBL" id="QWT30127.1"/>
    </source>
</evidence>
<proteinExistence type="predicted"/>
<protein>
    <submittedName>
        <fullName evidence="1">Uncharacterized protein</fullName>
    </submittedName>
</protein>
<organism evidence="1 2">
    <name type="scientific">Streptomyces phage TunaTartare</name>
    <dbReference type="NCBI Taxonomy" id="2848887"/>
    <lineage>
        <taxon>Viruses</taxon>
        <taxon>Duplodnaviria</taxon>
        <taxon>Heunggongvirae</taxon>
        <taxon>Uroviricota</taxon>
        <taxon>Caudoviricetes</taxon>
        <taxon>Stanwilliamsviridae</taxon>
        <taxon>Loccivirinae</taxon>
        <taxon>Faustvirus</taxon>
        <taxon>Faustvirus tunatartare</taxon>
    </lineage>
</organism>
<dbReference type="KEGG" id="vg:77927832"/>
<dbReference type="GeneID" id="77927832"/>
<accession>A0A8F2E6Z4</accession>
<gene>
    <name evidence="1" type="primary">265</name>
    <name evidence="1" type="ORF">SEA_TUNATARTARE_265</name>
</gene>
<dbReference type="Proteomes" id="UP000683399">
    <property type="component" value="Segment"/>
</dbReference>
<reference evidence="1 2" key="1">
    <citation type="submission" date="2021-03" db="EMBL/GenBank/DDBJ databases">
        <authorList>
            <person name="Alqahtani R."/>
            <person name="Behailu E."/>
            <person name="Cappabianca D.W."/>
            <person name="Csanadi-Schwartz K.M."/>
            <person name="Dalal A.S."/>
            <person name="Fahim M.S."/>
            <person name="Franklin J.M."/>
            <person name="Gluckman M.H."/>
            <person name="Levine C.J."/>
            <person name="Martin N."/>
            <person name="Milza N."/>
            <person name="Najmabadi R."/>
            <person name="Newman A.M."/>
            <person name="Pajunar M."/>
            <person name="Qalawee I."/>
            <person name="Rizvi A."/>
            <person name="Samuel A."/>
            <person name="Smith A."/>
            <person name="Swann F.E."/>
            <person name="Sweeney P."/>
            <person name="Torres N.R."/>
            <person name="Ventrone L."/>
            <person name="Ventura L."/>
            <person name="Wroe M."/>
            <person name="Acquaye N.A."/>
            <person name="Agnes T.J."/>
            <person name="Ahmed A."/>
            <person name="Ahmed S."/>
            <person name="Amodu B.A."/>
            <person name="Arefeayne N.F."/>
            <person name="Asamoah-Frimpong E.A."/>
            <person name="Attaran A."/>
            <person name="Barragan J.M."/>
            <person name="Baumgarten L.N."/>
            <person name="Berhane B."/>
            <person name="Beyene A."/>
            <person name="Bhattarai B."/>
            <person name="Biondokin D.V."/>
            <person name="Boone B.K."/>
            <person name="Burney S.Z."/>
            <person name="Cayanan J.T."/>
            <person name="Cesta G."/>
            <person name="Chang J."/>
            <person name="Chavez J."/>
            <person name="Chorbajian C."/>
            <person name="Christian S."/>
            <person name="Corns J.R."/>
            <person name="Corns N.R."/>
            <person name="Cowan J.T."/>
            <person name="Coyne C."/>
            <person name="Dadzie B."/>
            <person name="Datu D.V."/>
            <person name="Deng B.C."/>
            <person name="Der L."/>
            <person name="Dickerson K."/>
            <person name="Dozier E."/>
            <person name="Egbunine A.O."/>
            <person name="Farooq M."/>
            <person name="Fonge A.E."/>
            <person name="Ghomsi-Nono M.P."/>
            <person name="Giampietro H."/>
            <person name="Gunnison R.P."/>
            <person name="Han S.H."/>
            <person name="Hennigan A.J."/>
            <person name="Hong A.N."/>
            <person name="Ijomor E.C."/>
            <person name="Jalali A."/>
            <person name="Jamil T.Z."/>
            <person name="Jenkins C.R."/>
            <person name="Joseph M.A."/>
            <person name="Jowanowitch O.J."/>
            <person name="Kang D."/>
            <person name="Khan A."/>
            <person name="Khan Z.K."/>
            <person name="Kiewe T."/>
            <person name="Kjerulf A.B."/>
            <person name="Kolosey V."/>
            <person name="Kurup M."/>
            <person name="Lee V.H."/>
            <person name="Llontop-Maldonado V."/>
            <person name="Long P."/>
            <person name="Lu N."/>
            <person name="Majekodunmi A."/>
            <person name="Malik H.W."/>
            <person name="Marcellino S.C."/>
            <person name="Martinez L.A."/>
            <person name="Meher F.N."/>
            <person name="Michelin M.A."/>
            <person name="Mitchell K.G."/>
            <person name="Mullens W.J."/>
            <person name="Nwakama C."/>
            <person name="Nwosu F.T."/>
            <person name="Oboh E.C."/>
            <person name="Odujinrin O."/>
            <person name="Ogunsan O."/>
            <person name="O'Neill K."/>
            <person name="Oxlaj J.A."/>
            <person name="Patel A.K."/>
            <person name="Patel B.R."/>
            <person name="Pham Q."/>
            <person name="Porter J."/>
            <person name="Portes J."/>
            <person name="Prokopenko A."/>
            <person name="Quraishi M."/>
            <person name="Qureshi M."/>
            <person name="Rivera A."/>
            <person name="Rubalsky V."/>
            <person name="Saikali Y."/>
            <person name="Saqaf K."/>
            <person name="Saroya S.R."/>
            <person name="Seas A."/>
            <person name="Shadrick R.E."/>
            <person name="Sharda N."/>
            <person name="Sigindere M.T."/>
            <person name="Simbi V.G."/>
            <person name="Thuzar C."/>
            <person name="Tran K."/>
            <person name="Tran V.D."/>
            <person name="Trang W."/>
            <person name="Vaishnav N."/>
            <person name="Vuong K."/>
            <person name="Walker C."/>
            <person name="Wallace S.A."/>
            <person name="Warfield J.C."/>
            <person name="Wikina T."/>
            <person name="Wobbeking F.T."/>
            <person name="Worrent L.D."/>
            <person name="Yan T."/>
            <person name="Zehra A."/>
            <person name="Avazpour P."/>
            <person name="Kim F.M."/>
            <person name="Mason K."/>
            <person name="Nguyen D.A."/>
            <person name="Pettit S.M."/>
            <person name="Zhou O.J."/>
            <person name="Brissett D.L."/>
            <person name="Gualtieri C."/>
            <person name="Hufford T.M."/>
            <person name="Ko J.M."/>
            <person name="Novak J.K."/>
            <person name="Smith Z.M."/>
            <person name="Mayer-Bacon C."/>
            <person name="Erill I."/>
            <person name="Caruso S.M."/>
            <person name="Garlena R.A."/>
            <person name="Russell D.A."/>
            <person name="Pope W.H."/>
            <person name="Jacobs-Sera D."/>
            <person name="Hatfull G.F."/>
        </authorList>
    </citation>
    <scope>NUCLEOTIDE SEQUENCE [LARGE SCALE GENOMIC DNA]</scope>
</reference>
<sequence length="157" mass="17281">MCQCAGWPRTNTFGDCTICGAGHYDSIDDFHADIPPVGTWADYCHGDGQDDYGNTCTGYAKSVHPCTKCAAQNRIHNSAGFVESEGIKVKEMKEVFPVTITAYRGEKAFKVYGVIESSIASKPDREGNVILSFETLQSKDEIGYIPCVDWYTTELES</sequence>
<dbReference type="EMBL" id="MW822145">
    <property type="protein sequence ID" value="QWT30127.1"/>
    <property type="molecule type" value="Genomic_DNA"/>
</dbReference>
<name>A0A8F2E6Z4_9CAUD</name>
<evidence type="ECO:0000313" key="2">
    <source>
        <dbReference type="Proteomes" id="UP000683399"/>
    </source>
</evidence>